<dbReference type="AlphaFoldDB" id="A0A3Z9GT73"/>
<proteinExistence type="predicted"/>
<dbReference type="RefSeq" id="WP_002795974.1">
    <property type="nucleotide sequence ID" value="NZ_AANORL020000003.1"/>
</dbReference>
<protein>
    <submittedName>
        <fullName evidence="1">Uncharacterized protein</fullName>
    </submittedName>
</protein>
<gene>
    <name evidence="1" type="ORF">C6T04_01010</name>
</gene>
<evidence type="ECO:0000313" key="2">
    <source>
        <dbReference type="Proteomes" id="UP000365807"/>
    </source>
</evidence>
<name>A0A3Z9GT73_CAMCO</name>
<comment type="caution">
    <text evidence="1">The sequence shown here is derived from an EMBL/GenBank/DDBJ whole genome shotgun (WGS) entry which is preliminary data.</text>
</comment>
<dbReference type="EMBL" id="AACGFG010000001">
    <property type="protein sequence ID" value="EAK4357513.1"/>
    <property type="molecule type" value="Genomic_DNA"/>
</dbReference>
<reference evidence="1 2" key="1">
    <citation type="submission" date="2018-06" db="EMBL/GenBank/DDBJ databases">
        <authorList>
            <consortium name="NARMS: The National Antimicrobial Resistance Monitoring System"/>
        </authorList>
    </citation>
    <scope>NUCLEOTIDE SEQUENCE [LARGE SCALE GENOMIC DNA]</scope>
    <source>
        <strain evidence="1 2">FSIS11807978</strain>
    </source>
</reference>
<organism evidence="1 2">
    <name type="scientific">Campylobacter coli</name>
    <dbReference type="NCBI Taxonomy" id="195"/>
    <lineage>
        <taxon>Bacteria</taxon>
        <taxon>Pseudomonadati</taxon>
        <taxon>Campylobacterota</taxon>
        <taxon>Epsilonproteobacteria</taxon>
        <taxon>Campylobacterales</taxon>
        <taxon>Campylobacteraceae</taxon>
        <taxon>Campylobacter</taxon>
    </lineage>
</organism>
<dbReference type="Proteomes" id="UP000365807">
    <property type="component" value="Unassembled WGS sequence"/>
</dbReference>
<sequence>MNRKKLKKILLSYYSKDGVGSILSSRIGIKVQIAGELWEKHQIPPNIWGKNNRNKLLKFLGEKERIENEND</sequence>
<accession>A0A3Z9GT73</accession>
<evidence type="ECO:0000313" key="1">
    <source>
        <dbReference type="EMBL" id="EAK4357513.1"/>
    </source>
</evidence>